<dbReference type="SUPFAM" id="SSF54975">
    <property type="entry name" value="Acylphosphatase/BLUF domain-like"/>
    <property type="match status" value="1"/>
</dbReference>
<dbReference type="Gene3D" id="3.40.50.280">
    <property type="entry name" value="Cobalamin-binding domain"/>
    <property type="match status" value="1"/>
</dbReference>
<dbReference type="EMBL" id="CP053085">
    <property type="protein sequence ID" value="QJR36946.1"/>
    <property type="molecule type" value="Genomic_DNA"/>
</dbReference>
<dbReference type="InterPro" id="IPR036724">
    <property type="entry name" value="Cobalamin-bd_sf"/>
</dbReference>
<accession>A0A6M4ITY0</accession>
<evidence type="ECO:0000256" key="1">
    <source>
        <dbReference type="SAM" id="MobiDB-lite"/>
    </source>
</evidence>
<dbReference type="PROSITE" id="PS50925">
    <property type="entry name" value="BLUF"/>
    <property type="match status" value="1"/>
</dbReference>
<dbReference type="Pfam" id="PF04940">
    <property type="entry name" value="BLUF"/>
    <property type="match status" value="1"/>
</dbReference>
<keyword evidence="4" id="KW-1185">Reference proteome</keyword>
<reference evidence="3 4" key="1">
    <citation type="submission" date="2020-05" db="EMBL/GenBank/DDBJ databases">
        <title>Complete genome sequence of Gemmatimonas greenlandica TET16.</title>
        <authorList>
            <person name="Zeng Y."/>
        </authorList>
    </citation>
    <scope>NUCLEOTIDE SEQUENCE [LARGE SCALE GENOMIC DNA]</scope>
    <source>
        <strain evidence="3 4">TET16</strain>
    </source>
</reference>
<feature type="region of interest" description="Disordered" evidence="1">
    <location>
        <begin position="1"/>
        <end position="20"/>
    </location>
</feature>
<dbReference type="AlphaFoldDB" id="A0A6M4ITY0"/>
<dbReference type="GO" id="GO:0031419">
    <property type="term" value="F:cobalamin binding"/>
    <property type="evidence" value="ECO:0007669"/>
    <property type="project" value="InterPro"/>
</dbReference>
<dbReference type="Proteomes" id="UP000500938">
    <property type="component" value="Chromosome"/>
</dbReference>
<evidence type="ECO:0000313" key="3">
    <source>
        <dbReference type="EMBL" id="QJR36946.1"/>
    </source>
</evidence>
<organism evidence="3 4">
    <name type="scientific">Gemmatimonas groenlandica</name>
    <dbReference type="NCBI Taxonomy" id="2732249"/>
    <lineage>
        <taxon>Bacteria</taxon>
        <taxon>Pseudomonadati</taxon>
        <taxon>Gemmatimonadota</taxon>
        <taxon>Gemmatimonadia</taxon>
        <taxon>Gemmatimonadales</taxon>
        <taxon>Gemmatimonadaceae</taxon>
        <taxon>Gemmatimonas</taxon>
    </lineage>
</organism>
<dbReference type="KEGG" id="ggr:HKW67_16190"/>
<name>A0A6M4ITY0_9BACT</name>
<proteinExistence type="predicted"/>
<protein>
    <recommendedName>
        <fullName evidence="2">BLUF domain-containing protein</fullName>
    </recommendedName>
</protein>
<gene>
    <name evidence="3" type="ORF">HKW67_16190</name>
</gene>
<dbReference type="Gene3D" id="3.30.70.100">
    <property type="match status" value="1"/>
</dbReference>
<dbReference type="GO" id="GO:0046872">
    <property type="term" value="F:metal ion binding"/>
    <property type="evidence" value="ECO:0007669"/>
    <property type="project" value="InterPro"/>
</dbReference>
<dbReference type="SMART" id="SM01034">
    <property type="entry name" value="BLUF"/>
    <property type="match status" value="1"/>
</dbReference>
<feature type="domain" description="BLUF" evidence="2">
    <location>
        <begin position="20"/>
        <end position="111"/>
    </location>
</feature>
<evidence type="ECO:0000313" key="4">
    <source>
        <dbReference type="Proteomes" id="UP000500938"/>
    </source>
</evidence>
<dbReference type="GO" id="GO:0071949">
    <property type="term" value="F:FAD binding"/>
    <property type="evidence" value="ECO:0007669"/>
    <property type="project" value="InterPro"/>
</dbReference>
<sequence>MMSGFEQSDRGSNPSAERPLMTLTYRSRATSPMSETQLGELQHAAASRNHREGITGLMVYNDDRFFQWLEGPPASIARVWSSISRDQRHADIEAISVHSAPSRLFGKWNLKLSTGPADAVLDSVHAENATSTNVAAERLAALAIATEPNDARLLLNAAYAEFRSMSALTELLIEPAARRLGDLWAADDCGEYEVTLGLCRLQTFVREIAVDSVQQQIAQPLVVLVAPLPGEIHMLGASLDAEALWQAGHDTRIRFPSTEQALKQIVATNWFDAIDLSLSPAFTREHRAGQMTQIIDSVRHASKNPALVVVAGGRAFYDRRISGADVHADASSTSAAHLPDDVARARGARA</sequence>
<dbReference type="SUPFAM" id="SSF52242">
    <property type="entry name" value="Cobalamin (vitamin B12)-binding domain"/>
    <property type="match status" value="1"/>
</dbReference>
<dbReference type="InterPro" id="IPR007024">
    <property type="entry name" value="BLUF_domain"/>
</dbReference>
<evidence type="ECO:0000259" key="2">
    <source>
        <dbReference type="PROSITE" id="PS50925"/>
    </source>
</evidence>
<dbReference type="GO" id="GO:0009882">
    <property type="term" value="F:blue light photoreceptor activity"/>
    <property type="evidence" value="ECO:0007669"/>
    <property type="project" value="InterPro"/>
</dbReference>
<dbReference type="InterPro" id="IPR036046">
    <property type="entry name" value="Acylphosphatase-like_dom_sf"/>
</dbReference>